<organism evidence="2 3">
    <name type="scientific">Monilinia fructicola</name>
    <name type="common">Brown rot fungus</name>
    <name type="synonym">Ciboria fructicola</name>
    <dbReference type="NCBI Taxonomy" id="38448"/>
    <lineage>
        <taxon>Eukaryota</taxon>
        <taxon>Fungi</taxon>
        <taxon>Dikarya</taxon>
        <taxon>Ascomycota</taxon>
        <taxon>Pezizomycotina</taxon>
        <taxon>Leotiomycetes</taxon>
        <taxon>Helotiales</taxon>
        <taxon>Sclerotiniaceae</taxon>
        <taxon>Monilinia</taxon>
    </lineage>
</organism>
<sequence>MYQSSHLRPSVPPSQYTPSSQSNPIPSMPSIIPAVFPSIQSSFIHDHNVFRLLHPVKQNKIPIQTPISFHSFANIKILDDI</sequence>
<dbReference type="Proteomes" id="UP000322873">
    <property type="component" value="Unassembled WGS sequence"/>
</dbReference>
<feature type="region of interest" description="Disordered" evidence="1">
    <location>
        <begin position="1"/>
        <end position="25"/>
    </location>
</feature>
<reference evidence="2 3" key="1">
    <citation type="submission" date="2019-06" db="EMBL/GenBank/DDBJ databases">
        <title>Genome Sequence of the Brown Rot Fungal Pathogen Monilinia fructicola.</title>
        <authorList>
            <person name="De Miccolis Angelini R.M."/>
            <person name="Landi L."/>
            <person name="Abate D."/>
            <person name="Pollastro S."/>
            <person name="Romanazzi G."/>
            <person name="Faretra F."/>
        </authorList>
    </citation>
    <scope>NUCLEOTIDE SEQUENCE [LARGE SCALE GENOMIC DNA]</scope>
    <source>
        <strain evidence="2 3">Mfrc123</strain>
    </source>
</reference>
<accession>A0A5M9K5P9</accession>
<comment type="caution">
    <text evidence="2">The sequence shown here is derived from an EMBL/GenBank/DDBJ whole genome shotgun (WGS) entry which is preliminary data.</text>
</comment>
<keyword evidence="3" id="KW-1185">Reference proteome</keyword>
<evidence type="ECO:0000256" key="1">
    <source>
        <dbReference type="SAM" id="MobiDB-lite"/>
    </source>
</evidence>
<protein>
    <submittedName>
        <fullName evidence="2">Uncharacterized protein</fullName>
    </submittedName>
</protein>
<dbReference type="AlphaFoldDB" id="A0A5M9K5P9"/>
<proteinExistence type="predicted"/>
<dbReference type="EMBL" id="VICG01000001">
    <property type="protein sequence ID" value="KAA8576961.1"/>
    <property type="molecule type" value="Genomic_DNA"/>
</dbReference>
<feature type="compositionally biased region" description="Polar residues" evidence="1">
    <location>
        <begin position="1"/>
        <end position="17"/>
    </location>
</feature>
<gene>
    <name evidence="2" type="ORF">EYC84_006989</name>
</gene>
<evidence type="ECO:0000313" key="2">
    <source>
        <dbReference type="EMBL" id="KAA8576961.1"/>
    </source>
</evidence>
<evidence type="ECO:0000313" key="3">
    <source>
        <dbReference type="Proteomes" id="UP000322873"/>
    </source>
</evidence>
<name>A0A5M9K5P9_MONFR</name>